<evidence type="ECO:0000256" key="13">
    <source>
        <dbReference type="ARBA" id="ARBA00049861"/>
    </source>
</evidence>
<comment type="function">
    <text evidence="1 15">Converts 2,5-diamino-6-(ribosylamino)-4(3h)-pyrimidinone 5'-phosphate into 5-amino-6-(ribosylamino)-2,4(1h,3h)-pyrimidinedione 5'-phosphate.</text>
</comment>
<dbReference type="PIRSF" id="PIRSF006769">
    <property type="entry name" value="RibD"/>
    <property type="match status" value="1"/>
</dbReference>
<keyword evidence="21" id="KW-1185">Reference proteome</keyword>
<dbReference type="Gene3D" id="3.40.140.10">
    <property type="entry name" value="Cytidine Deaminase, domain 2"/>
    <property type="match status" value="1"/>
</dbReference>
<dbReference type="GO" id="GO:0008703">
    <property type="term" value="F:5-amino-6-(5-phosphoribosylamino)uracil reductase activity"/>
    <property type="evidence" value="ECO:0007669"/>
    <property type="project" value="UniProtKB-EC"/>
</dbReference>
<feature type="binding site" evidence="17">
    <location>
        <position position="176"/>
    </location>
    <ligand>
        <name>NADP(+)</name>
        <dbReference type="ChEBI" id="CHEBI:58349"/>
    </ligand>
</feature>
<dbReference type="SUPFAM" id="SSF53597">
    <property type="entry name" value="Dihydrofolate reductase-like"/>
    <property type="match status" value="1"/>
</dbReference>
<dbReference type="InterPro" id="IPR016192">
    <property type="entry name" value="APOBEC/CMP_deaminase_Zn-bd"/>
</dbReference>
<evidence type="ECO:0000256" key="18">
    <source>
        <dbReference type="PIRSR" id="PIRSR006769-3"/>
    </source>
</evidence>
<proteinExistence type="inferred from homology"/>
<dbReference type="InterPro" id="IPR002125">
    <property type="entry name" value="CMP_dCMP_dom"/>
</dbReference>
<dbReference type="InterPro" id="IPR002734">
    <property type="entry name" value="RibDG_C"/>
</dbReference>
<dbReference type="GO" id="GO:0009231">
    <property type="term" value="P:riboflavin biosynthetic process"/>
    <property type="evidence" value="ECO:0007669"/>
    <property type="project" value="UniProtKB-UniPathway"/>
</dbReference>
<dbReference type="InterPro" id="IPR024072">
    <property type="entry name" value="DHFR-like_dom_sf"/>
</dbReference>
<keyword evidence="9 15" id="KW-0862">Zinc</keyword>
<evidence type="ECO:0000256" key="15">
    <source>
        <dbReference type="PIRNR" id="PIRNR006769"/>
    </source>
</evidence>
<feature type="active site" description="Proton donor" evidence="16">
    <location>
        <position position="58"/>
    </location>
</feature>
<dbReference type="NCBIfam" id="TIGR00326">
    <property type="entry name" value="eubact_ribD"/>
    <property type="match status" value="1"/>
</dbReference>
<keyword evidence="7 15" id="KW-0479">Metal-binding</keyword>
<evidence type="ECO:0000256" key="1">
    <source>
        <dbReference type="ARBA" id="ARBA00002151"/>
    </source>
</evidence>
<evidence type="ECO:0000256" key="4">
    <source>
        <dbReference type="ARBA" id="ARBA00005259"/>
    </source>
</evidence>
<feature type="binding site" evidence="17">
    <location>
        <position position="190"/>
    </location>
    <ligand>
        <name>substrate</name>
    </ligand>
</feature>
<feature type="binding site" evidence="17">
    <location>
        <position position="301"/>
    </location>
    <ligand>
        <name>substrate</name>
    </ligand>
</feature>
<comment type="catalytic activity">
    <reaction evidence="14 15">
        <text>2,5-diamino-6-hydroxy-4-(5-phosphoribosylamino)-pyrimidine + H2O + H(+) = 5-amino-6-(5-phospho-D-ribosylamino)uracil + NH4(+)</text>
        <dbReference type="Rhea" id="RHEA:21868"/>
        <dbReference type="ChEBI" id="CHEBI:15377"/>
        <dbReference type="ChEBI" id="CHEBI:15378"/>
        <dbReference type="ChEBI" id="CHEBI:28938"/>
        <dbReference type="ChEBI" id="CHEBI:58453"/>
        <dbReference type="ChEBI" id="CHEBI:58614"/>
        <dbReference type="EC" id="3.5.4.26"/>
    </reaction>
</comment>
<feature type="binding site" evidence="18">
    <location>
        <position position="90"/>
    </location>
    <ligand>
        <name>Zn(2+)</name>
        <dbReference type="ChEBI" id="CHEBI:29105"/>
        <note>catalytic</note>
    </ligand>
</feature>
<feature type="binding site" evidence="17">
    <location>
        <position position="202"/>
    </location>
    <ligand>
        <name>NADP(+)</name>
        <dbReference type="ChEBI" id="CHEBI:58349"/>
    </ligand>
</feature>
<comment type="similarity">
    <text evidence="4 15">In the N-terminal section; belongs to the cytidine and deoxycytidylate deaminase family.</text>
</comment>
<dbReference type="PROSITE" id="PS00903">
    <property type="entry name" value="CYT_DCMP_DEAMINASES_1"/>
    <property type="match status" value="1"/>
</dbReference>
<dbReference type="AlphaFoldDB" id="A0A1E8EZ82"/>
<keyword evidence="12" id="KW-0511">Multifunctional enzyme</keyword>
<comment type="cofactor">
    <cofactor evidence="15 18">
        <name>Zn(2+)</name>
        <dbReference type="ChEBI" id="CHEBI:29105"/>
    </cofactor>
    <text evidence="15 18">Binds 1 zinc ion.</text>
</comment>
<evidence type="ECO:0000256" key="11">
    <source>
        <dbReference type="ARBA" id="ARBA00023002"/>
    </source>
</evidence>
<reference evidence="20 21" key="1">
    <citation type="submission" date="2016-06" db="EMBL/GenBank/DDBJ databases">
        <title>Genome sequence of Clostridium acetireducens DSM 10703.</title>
        <authorList>
            <person name="Poehlein A."/>
            <person name="Fluechter S."/>
            <person name="Duerre P."/>
            <person name="Daniel R."/>
        </authorList>
    </citation>
    <scope>NUCLEOTIDE SEQUENCE [LARGE SCALE GENOMIC DNA]</scope>
    <source>
        <strain evidence="20 21">DSM 10703</strain>
    </source>
</reference>
<comment type="catalytic activity">
    <reaction evidence="13 15">
        <text>5-amino-6-(5-phospho-D-ribitylamino)uracil + NADP(+) = 5-amino-6-(5-phospho-D-ribosylamino)uracil + NADPH + H(+)</text>
        <dbReference type="Rhea" id="RHEA:17845"/>
        <dbReference type="ChEBI" id="CHEBI:15378"/>
        <dbReference type="ChEBI" id="CHEBI:57783"/>
        <dbReference type="ChEBI" id="CHEBI:58349"/>
        <dbReference type="ChEBI" id="CHEBI:58421"/>
        <dbReference type="ChEBI" id="CHEBI:58453"/>
        <dbReference type="EC" id="1.1.1.193"/>
    </reaction>
</comment>
<dbReference type="Pfam" id="PF00383">
    <property type="entry name" value="dCMP_cyt_deam_1"/>
    <property type="match status" value="1"/>
</dbReference>
<evidence type="ECO:0000256" key="5">
    <source>
        <dbReference type="ARBA" id="ARBA00007417"/>
    </source>
</evidence>
<dbReference type="STRING" id="1121290.CLAOCE_10660"/>
<feature type="binding site" evidence="17">
    <location>
        <position position="160"/>
    </location>
    <ligand>
        <name>NADP(+)</name>
        <dbReference type="ChEBI" id="CHEBI:58349"/>
    </ligand>
</feature>
<dbReference type="UniPathway" id="UPA00275">
    <property type="reaction ID" value="UER00401"/>
</dbReference>
<feature type="binding site" evidence="17">
    <location>
        <position position="213"/>
    </location>
    <ligand>
        <name>substrate</name>
    </ligand>
</feature>
<dbReference type="FunFam" id="3.40.140.10:FF:000025">
    <property type="entry name" value="Riboflavin biosynthesis protein RibD"/>
    <property type="match status" value="1"/>
</dbReference>
<dbReference type="Pfam" id="PF01872">
    <property type="entry name" value="RibD_C"/>
    <property type="match status" value="1"/>
</dbReference>
<feature type="binding site" evidence="17">
    <location>
        <position position="229"/>
    </location>
    <ligand>
        <name>NADP(+)</name>
        <dbReference type="ChEBI" id="CHEBI:58349"/>
    </ligand>
</feature>
<dbReference type="CDD" id="cd01284">
    <property type="entry name" value="Riboflavin_deaminase-reductase"/>
    <property type="match status" value="1"/>
</dbReference>
<keyword evidence="8 15" id="KW-0378">Hydrolase</keyword>
<evidence type="ECO:0000256" key="6">
    <source>
        <dbReference type="ARBA" id="ARBA00022619"/>
    </source>
</evidence>
<dbReference type="EC" id="3.5.4.26" evidence="15"/>
<feature type="binding site" evidence="17">
    <location>
        <position position="174"/>
    </location>
    <ligand>
        <name>substrate</name>
    </ligand>
</feature>
<dbReference type="PROSITE" id="PS51747">
    <property type="entry name" value="CYT_DCMP_DEAMINASES_2"/>
    <property type="match status" value="1"/>
</dbReference>
<feature type="binding site" evidence="17">
    <location>
        <begin position="303"/>
        <end position="309"/>
    </location>
    <ligand>
        <name>NADP(+)</name>
        <dbReference type="ChEBI" id="CHEBI:58349"/>
    </ligand>
</feature>
<evidence type="ECO:0000256" key="16">
    <source>
        <dbReference type="PIRSR" id="PIRSR006769-1"/>
    </source>
</evidence>
<dbReference type="SUPFAM" id="SSF53927">
    <property type="entry name" value="Cytidine deaminase-like"/>
    <property type="match status" value="1"/>
</dbReference>
<dbReference type="InterPro" id="IPR050765">
    <property type="entry name" value="Riboflavin_Biosynth_HTPR"/>
</dbReference>
<dbReference type="Proteomes" id="UP000175744">
    <property type="component" value="Unassembled WGS sequence"/>
</dbReference>
<evidence type="ECO:0000256" key="14">
    <source>
        <dbReference type="ARBA" id="ARBA00049886"/>
    </source>
</evidence>
<dbReference type="InterPro" id="IPR016193">
    <property type="entry name" value="Cytidine_deaminase-like"/>
</dbReference>
<feature type="binding site" evidence="17">
    <location>
        <position position="206"/>
    </location>
    <ligand>
        <name>substrate</name>
    </ligand>
</feature>
<keyword evidence="6 15" id="KW-0686">Riboflavin biosynthesis</keyword>
<dbReference type="GO" id="GO:0050661">
    <property type="term" value="F:NADP binding"/>
    <property type="evidence" value="ECO:0007669"/>
    <property type="project" value="InterPro"/>
</dbReference>
<accession>A0A1E8EZ82</accession>
<keyword evidence="11 15" id="KW-0560">Oxidoreductase</keyword>
<evidence type="ECO:0000259" key="19">
    <source>
        <dbReference type="PROSITE" id="PS51747"/>
    </source>
</evidence>
<gene>
    <name evidence="20" type="primary">ribD</name>
    <name evidence="20" type="ORF">CLOACE_10660</name>
</gene>
<comment type="similarity">
    <text evidence="5 15">In the C-terminal section; belongs to the HTP reductase family.</text>
</comment>
<feature type="binding site" evidence="18">
    <location>
        <position position="56"/>
    </location>
    <ligand>
        <name>Zn(2+)</name>
        <dbReference type="ChEBI" id="CHEBI:29105"/>
        <note>catalytic</note>
    </ligand>
</feature>
<feature type="domain" description="CMP/dCMP-type deaminase" evidence="19">
    <location>
        <begin position="7"/>
        <end position="129"/>
    </location>
</feature>
<keyword evidence="10 15" id="KW-0521">NADP</keyword>
<dbReference type="InterPro" id="IPR011549">
    <property type="entry name" value="RibD_C"/>
</dbReference>
<dbReference type="GO" id="GO:0008835">
    <property type="term" value="F:diaminohydroxyphosphoribosylaminopyrimidine deaminase activity"/>
    <property type="evidence" value="ECO:0007669"/>
    <property type="project" value="UniProtKB-EC"/>
</dbReference>
<dbReference type="EC" id="1.1.1.193" evidence="15"/>
<dbReference type="EMBL" id="LZFO01000012">
    <property type="protein sequence ID" value="OFI06293.1"/>
    <property type="molecule type" value="Genomic_DNA"/>
</dbReference>
<evidence type="ECO:0000313" key="20">
    <source>
        <dbReference type="EMBL" id="OFI06293.1"/>
    </source>
</evidence>
<evidence type="ECO:0000256" key="3">
    <source>
        <dbReference type="ARBA" id="ARBA00004910"/>
    </source>
</evidence>
<protein>
    <recommendedName>
        <fullName evidence="15">Riboflavin biosynthesis protein RibD</fullName>
    </recommendedName>
    <domain>
        <recommendedName>
            <fullName evidence="15">Diaminohydroxyphosphoribosylaminopyrimidine deaminase</fullName>
            <shortName evidence="15">DRAP deaminase</shortName>
            <ecNumber evidence="15">3.5.4.26</ecNumber>
        </recommendedName>
        <alternativeName>
            <fullName evidence="15">Riboflavin-specific deaminase</fullName>
        </alternativeName>
    </domain>
    <domain>
        <recommendedName>
            <fullName evidence="15">5-amino-6-(5-phosphoribosylamino)uracil reductase</fullName>
            <ecNumber evidence="15">1.1.1.193</ecNumber>
        </recommendedName>
        <alternativeName>
            <fullName evidence="15">HTP reductase</fullName>
        </alternativeName>
    </domain>
</protein>
<dbReference type="PANTHER" id="PTHR38011">
    <property type="entry name" value="DIHYDROFOLATE REDUCTASE FAMILY PROTEIN (AFU_ORTHOLOGUE AFUA_8G06820)"/>
    <property type="match status" value="1"/>
</dbReference>
<evidence type="ECO:0000313" key="21">
    <source>
        <dbReference type="Proteomes" id="UP000175744"/>
    </source>
</evidence>
<dbReference type="PATRIC" id="fig|1121290.3.peg.1071"/>
<evidence type="ECO:0000256" key="10">
    <source>
        <dbReference type="ARBA" id="ARBA00022857"/>
    </source>
</evidence>
<feature type="binding site" evidence="18">
    <location>
        <position position="81"/>
    </location>
    <ligand>
        <name>Zn(2+)</name>
        <dbReference type="ChEBI" id="CHEBI:29105"/>
        <note>catalytic</note>
    </ligand>
</feature>
<evidence type="ECO:0000256" key="2">
    <source>
        <dbReference type="ARBA" id="ARBA00004882"/>
    </source>
</evidence>
<feature type="binding site" evidence="17">
    <location>
        <position position="210"/>
    </location>
    <ligand>
        <name>substrate</name>
    </ligand>
</feature>
<sequence length="370" mass="40709">MNTENFEYYENYMRRALYLAEKGEGKVNPNPLVGAVIVKNDEIVGEGYHEYFGGHHAEVNALKMAGDNAKGTDVYVTLEPCSHYGKTPPCAEALVKAGVKKVIIAMKDPNKLVAGRGISILESNGIEVVTGVLEKEAKKLNEVFIKYITTKKPYIVLKTAMTLDGKISTVTGKSKWISGEKSREYVHNLRNKYMGIMVGIGTIIADDPLLTTRLKNKKGRNPVAIIVDSALNIPLSSNILNTNHERKIIVACSEKYDKEKKSFLEEKGIKVIVTPSDKCKVNLHYLVNELGKEGIDSILLEGGSTLNFSALKECVVDKVISFIAPKIFGGINAKTPVGGEGVKEVNEAVELKDISYRKIDEDLCIEGYIK</sequence>
<comment type="pathway">
    <text evidence="2 15">Cofactor biosynthesis; riboflavin biosynthesis; 5-amino-6-(D-ribitylamino)uracil from GTP: step 2/4.</text>
</comment>
<evidence type="ECO:0000256" key="9">
    <source>
        <dbReference type="ARBA" id="ARBA00022833"/>
    </source>
</evidence>
<dbReference type="Gene3D" id="3.40.430.10">
    <property type="entry name" value="Dihydrofolate Reductase, subunit A"/>
    <property type="match status" value="1"/>
</dbReference>
<dbReference type="PANTHER" id="PTHR38011:SF7">
    <property type="entry name" value="2,5-DIAMINO-6-RIBOSYLAMINO-4(3H)-PYRIMIDINONE 5'-PHOSPHATE REDUCTASE"/>
    <property type="match status" value="1"/>
</dbReference>
<evidence type="ECO:0000256" key="8">
    <source>
        <dbReference type="ARBA" id="ARBA00022801"/>
    </source>
</evidence>
<dbReference type="GO" id="GO:0008270">
    <property type="term" value="F:zinc ion binding"/>
    <property type="evidence" value="ECO:0007669"/>
    <property type="project" value="InterPro"/>
</dbReference>
<name>A0A1E8EZ82_9CLOT</name>
<evidence type="ECO:0000256" key="7">
    <source>
        <dbReference type="ARBA" id="ARBA00022723"/>
    </source>
</evidence>
<comment type="pathway">
    <text evidence="3 15">Cofactor biosynthesis; riboflavin biosynthesis; 5-amino-6-(D-ribitylamino)uracil from GTP: step 3/4.</text>
</comment>
<dbReference type="InterPro" id="IPR004794">
    <property type="entry name" value="Eubact_RibD"/>
</dbReference>
<comment type="caution">
    <text evidence="20">The sequence shown here is derived from an EMBL/GenBank/DDBJ whole genome shotgun (WGS) entry which is preliminary data.</text>
</comment>
<dbReference type="NCBIfam" id="TIGR00227">
    <property type="entry name" value="ribD_Cterm"/>
    <property type="match status" value="1"/>
</dbReference>
<evidence type="ECO:0000256" key="17">
    <source>
        <dbReference type="PIRSR" id="PIRSR006769-2"/>
    </source>
</evidence>
<evidence type="ECO:0000256" key="12">
    <source>
        <dbReference type="ARBA" id="ARBA00023268"/>
    </source>
</evidence>
<organism evidence="20 21">
    <name type="scientific">Clostridium acetireducens DSM 10703</name>
    <dbReference type="NCBI Taxonomy" id="1121290"/>
    <lineage>
        <taxon>Bacteria</taxon>
        <taxon>Bacillati</taxon>
        <taxon>Bacillota</taxon>
        <taxon>Clostridia</taxon>
        <taxon>Eubacteriales</taxon>
        <taxon>Clostridiaceae</taxon>
        <taxon>Clostridium</taxon>
    </lineage>
</organism>